<dbReference type="EMBL" id="BAAAHP010000014">
    <property type="protein sequence ID" value="GAA0922525.1"/>
    <property type="molecule type" value="Genomic_DNA"/>
</dbReference>
<dbReference type="Proteomes" id="UP001499967">
    <property type="component" value="Unassembled WGS sequence"/>
</dbReference>
<organism evidence="4 5">
    <name type="scientific">Pseudonocardia zijingensis</name>
    <dbReference type="NCBI Taxonomy" id="153376"/>
    <lineage>
        <taxon>Bacteria</taxon>
        <taxon>Bacillati</taxon>
        <taxon>Actinomycetota</taxon>
        <taxon>Actinomycetes</taxon>
        <taxon>Pseudonocardiales</taxon>
        <taxon>Pseudonocardiaceae</taxon>
        <taxon>Pseudonocardia</taxon>
    </lineage>
</organism>
<evidence type="ECO:0000256" key="2">
    <source>
        <dbReference type="ARBA" id="ARBA00022553"/>
    </source>
</evidence>
<keyword evidence="1" id="KW-0596">Phosphopantetheine</keyword>
<evidence type="ECO:0000313" key="4">
    <source>
        <dbReference type="EMBL" id="GAA0922525.1"/>
    </source>
</evidence>
<evidence type="ECO:0000313" key="5">
    <source>
        <dbReference type="Proteomes" id="UP001499967"/>
    </source>
</evidence>
<dbReference type="InterPro" id="IPR036736">
    <property type="entry name" value="ACP-like_sf"/>
</dbReference>
<dbReference type="PROSITE" id="PS50075">
    <property type="entry name" value="CARRIER"/>
    <property type="match status" value="1"/>
</dbReference>
<comment type="caution">
    <text evidence="4">The sequence shown here is derived from an EMBL/GenBank/DDBJ whole genome shotgun (WGS) entry which is preliminary data.</text>
</comment>
<keyword evidence="5" id="KW-1185">Reference proteome</keyword>
<reference evidence="4 5" key="1">
    <citation type="journal article" date="2019" name="Int. J. Syst. Evol. Microbiol.">
        <title>The Global Catalogue of Microorganisms (GCM) 10K type strain sequencing project: providing services to taxonomists for standard genome sequencing and annotation.</title>
        <authorList>
            <consortium name="The Broad Institute Genomics Platform"/>
            <consortium name="The Broad Institute Genome Sequencing Center for Infectious Disease"/>
            <person name="Wu L."/>
            <person name="Ma J."/>
        </authorList>
    </citation>
    <scope>NUCLEOTIDE SEQUENCE [LARGE SCALE GENOMIC DNA]</scope>
    <source>
        <strain evidence="4 5">JCM 11117</strain>
    </source>
</reference>
<evidence type="ECO:0000256" key="1">
    <source>
        <dbReference type="ARBA" id="ARBA00022450"/>
    </source>
</evidence>
<proteinExistence type="predicted"/>
<dbReference type="Pfam" id="PF00550">
    <property type="entry name" value="PP-binding"/>
    <property type="match status" value="1"/>
</dbReference>
<dbReference type="PROSITE" id="PS00012">
    <property type="entry name" value="PHOSPHOPANTETHEINE"/>
    <property type="match status" value="1"/>
</dbReference>
<dbReference type="InterPro" id="IPR006162">
    <property type="entry name" value="Ppantetheine_attach_site"/>
</dbReference>
<dbReference type="InterPro" id="IPR009081">
    <property type="entry name" value="PP-bd_ACP"/>
</dbReference>
<sequence length="84" mass="9246">MDSPVRMTDEQAEAVVRDVLRSVAPGPALDTLAPRDDLRETLGLDSLDFLAVVTRVSERTGRRIEEDDYDQLGDLAGWVAYLAA</sequence>
<dbReference type="Gene3D" id="1.10.1200.10">
    <property type="entry name" value="ACP-like"/>
    <property type="match status" value="1"/>
</dbReference>
<name>A0ABN1P432_9PSEU</name>
<evidence type="ECO:0000259" key="3">
    <source>
        <dbReference type="PROSITE" id="PS50075"/>
    </source>
</evidence>
<protein>
    <recommendedName>
        <fullName evidence="3">Carrier domain-containing protein</fullName>
    </recommendedName>
</protein>
<gene>
    <name evidence="4" type="ORF">GCM10009559_06120</name>
</gene>
<dbReference type="RefSeq" id="WP_343938607.1">
    <property type="nucleotide sequence ID" value="NZ_BAAAHP010000014.1"/>
</dbReference>
<dbReference type="SUPFAM" id="SSF47336">
    <property type="entry name" value="ACP-like"/>
    <property type="match status" value="1"/>
</dbReference>
<accession>A0ABN1P432</accession>
<keyword evidence="2" id="KW-0597">Phosphoprotein</keyword>
<feature type="domain" description="Carrier" evidence="3">
    <location>
        <begin position="10"/>
        <end position="84"/>
    </location>
</feature>